<dbReference type="PANTHER" id="PTHR47629:SF1">
    <property type="entry name" value="C-TYPE LECTIN DOMAIN-CONTAINING PROTEIN-RELATED"/>
    <property type="match status" value="1"/>
</dbReference>
<protein>
    <recommendedName>
        <fullName evidence="1">PAN-3 domain-containing protein</fullName>
    </recommendedName>
</protein>
<dbReference type="Pfam" id="PF08277">
    <property type="entry name" value="PAN_3"/>
    <property type="match status" value="1"/>
</dbReference>
<evidence type="ECO:0000313" key="3">
    <source>
        <dbReference type="Proteomes" id="UP000483820"/>
    </source>
</evidence>
<dbReference type="EMBL" id="WUAV01000004">
    <property type="protein sequence ID" value="KAF1757717.1"/>
    <property type="molecule type" value="Genomic_DNA"/>
</dbReference>
<dbReference type="PANTHER" id="PTHR47629">
    <property type="entry name" value="C-TYPE LECTIN-RELATED"/>
    <property type="match status" value="1"/>
</dbReference>
<dbReference type="Proteomes" id="UP000483820">
    <property type="component" value="Chromosome IV"/>
</dbReference>
<dbReference type="InterPro" id="IPR006583">
    <property type="entry name" value="PAN-3_domain"/>
</dbReference>
<reference evidence="2 3" key="1">
    <citation type="submission" date="2019-12" db="EMBL/GenBank/DDBJ databases">
        <title>Chromosome-level assembly of the Caenorhabditis remanei genome.</title>
        <authorList>
            <person name="Teterina A.A."/>
            <person name="Willis J.H."/>
            <person name="Phillips P.C."/>
        </authorList>
    </citation>
    <scope>NUCLEOTIDE SEQUENCE [LARGE SCALE GENOMIC DNA]</scope>
    <source>
        <strain evidence="2 3">PX506</strain>
        <tissue evidence="2">Whole organism</tissue>
    </source>
</reference>
<sequence length="232" mass="25647">MYSFVTSELTMMLVYGVPSSLKNADLDSSLNWTECIQSCYNSQPCVIAWQVSGSCATYEYSVMGSVTKTDSSNGSIVAFKVETTDGECPIGSNPPTFNNQNATGYYDDKNTSGGYSYDNSVEYCNDLSTRPTGVWYPEDAAYFPKLAQMMLSYLAFNNTYIRIDGIRTTACQSTPSTAECMSVKGFNFTGPPVENFDYYDWVTDSSAQETLDDNCIVMVVNGSNPLKMDVRR</sequence>
<dbReference type="KEGG" id="crq:GCK72_014173"/>
<feature type="domain" description="PAN-3" evidence="1">
    <location>
        <begin position="11"/>
        <end position="125"/>
    </location>
</feature>
<proteinExistence type="predicted"/>
<dbReference type="CTD" id="9828521"/>
<evidence type="ECO:0000313" key="2">
    <source>
        <dbReference type="EMBL" id="KAF1757717.1"/>
    </source>
</evidence>
<gene>
    <name evidence="2" type="ORF">GCK72_014173</name>
</gene>
<evidence type="ECO:0000259" key="1">
    <source>
        <dbReference type="SMART" id="SM00605"/>
    </source>
</evidence>
<name>A0A6A5GRA6_CAERE</name>
<accession>A0A6A5GRA6</accession>
<dbReference type="SMART" id="SM00605">
    <property type="entry name" value="CW"/>
    <property type="match status" value="1"/>
</dbReference>
<dbReference type="GeneID" id="9828521"/>
<dbReference type="AlphaFoldDB" id="A0A6A5GRA6"/>
<organism evidence="2 3">
    <name type="scientific">Caenorhabditis remanei</name>
    <name type="common">Caenorhabditis vulgaris</name>
    <dbReference type="NCBI Taxonomy" id="31234"/>
    <lineage>
        <taxon>Eukaryota</taxon>
        <taxon>Metazoa</taxon>
        <taxon>Ecdysozoa</taxon>
        <taxon>Nematoda</taxon>
        <taxon>Chromadorea</taxon>
        <taxon>Rhabditida</taxon>
        <taxon>Rhabditina</taxon>
        <taxon>Rhabditomorpha</taxon>
        <taxon>Rhabditoidea</taxon>
        <taxon>Rhabditidae</taxon>
        <taxon>Peloderinae</taxon>
        <taxon>Caenorhabditis</taxon>
    </lineage>
</organism>
<dbReference type="RefSeq" id="XP_053584939.1">
    <property type="nucleotide sequence ID" value="XM_053730167.1"/>
</dbReference>
<comment type="caution">
    <text evidence="2">The sequence shown here is derived from an EMBL/GenBank/DDBJ whole genome shotgun (WGS) entry which is preliminary data.</text>
</comment>